<dbReference type="EMBL" id="JAPEVA010000084">
    <property type="protein sequence ID" value="KAJ4400740.1"/>
    <property type="molecule type" value="Genomic_DNA"/>
</dbReference>
<keyword evidence="2" id="KW-1185">Reference proteome</keyword>
<gene>
    <name evidence="1" type="ORF">N0V91_008481</name>
</gene>
<proteinExistence type="predicted"/>
<name>A0A9W9D4R9_9PLEO</name>
<dbReference type="Proteomes" id="UP001140510">
    <property type="component" value="Unassembled WGS sequence"/>
</dbReference>
<evidence type="ECO:0000313" key="1">
    <source>
        <dbReference type="EMBL" id="KAJ4400740.1"/>
    </source>
</evidence>
<comment type="caution">
    <text evidence="1">The sequence shown here is derived from an EMBL/GenBank/DDBJ whole genome shotgun (WGS) entry which is preliminary data.</text>
</comment>
<protein>
    <submittedName>
        <fullName evidence="1">Uncharacterized protein</fullName>
    </submittedName>
</protein>
<evidence type="ECO:0000313" key="2">
    <source>
        <dbReference type="Proteomes" id="UP001140510"/>
    </source>
</evidence>
<sequence length="413" mass="46066">MTMSTHREGQMKEVTASVKVEDEQIRLNSIPSNSTIAQFIKSGQAAFGSIDPHILQDCNETSGGLQKWMLDRVRERLAAASDFYHDDILILRSLLKLEYSADTTGYQYLQSELSRLMISNLTYAAAFTKSVCDASLNEVPRRFKDEVLRDVARGLGDVCIDMRRYETIEGQLAIHKRNKNGDSPRPCPLDKLSAAQLGEFTKQFYASGHYKPVEAMLANLRSAIDQALIMDLHTLYVPFLQELIGLMLMYGIPLANAIYSAFFESVLLNYLQRFVGQEPAQENTAEHCSWTPRAAAARGRLEAFDHSYFQDILGDRYGAVILPALMKLQGSTAVPPQAHMRFEPLTTTATAEAGAGTLQALFEVRSRIEQLHQHGHILHVPLSTELIQPLGKPSSPSQRATFEGNMVLDTLTQ</sequence>
<reference evidence="1" key="1">
    <citation type="submission" date="2022-10" db="EMBL/GenBank/DDBJ databases">
        <title>Tapping the CABI collections for fungal endophytes: first genome assemblies for Collariella, Neodidymelliopsis, Ascochyta clinopodiicola, Didymella pomorum, Didymosphaeria variabile, Neocosmospora piperis and Neocucurbitaria cava.</title>
        <authorList>
            <person name="Hill R."/>
        </authorList>
    </citation>
    <scope>NUCLEOTIDE SEQUENCE</scope>
    <source>
        <strain evidence="1">IMI 355091</strain>
    </source>
</reference>
<organism evidence="1 2">
    <name type="scientific">Didymella pomorum</name>
    <dbReference type="NCBI Taxonomy" id="749634"/>
    <lineage>
        <taxon>Eukaryota</taxon>
        <taxon>Fungi</taxon>
        <taxon>Dikarya</taxon>
        <taxon>Ascomycota</taxon>
        <taxon>Pezizomycotina</taxon>
        <taxon>Dothideomycetes</taxon>
        <taxon>Pleosporomycetidae</taxon>
        <taxon>Pleosporales</taxon>
        <taxon>Pleosporineae</taxon>
        <taxon>Didymellaceae</taxon>
        <taxon>Didymella</taxon>
    </lineage>
</organism>
<accession>A0A9W9D4R9</accession>
<dbReference type="AlphaFoldDB" id="A0A9W9D4R9"/>
<dbReference type="OrthoDB" id="3762318at2759"/>